<feature type="transmembrane region" description="Helical" evidence="1">
    <location>
        <begin position="33"/>
        <end position="54"/>
    </location>
</feature>
<keyword evidence="1" id="KW-1133">Transmembrane helix</keyword>
<dbReference type="Proteomes" id="UP000001996">
    <property type="component" value="Unassembled WGS sequence"/>
</dbReference>
<accession>A5E7N2</accession>
<organism evidence="2 3">
    <name type="scientific">Lodderomyces elongisporus (strain ATCC 11503 / CBS 2605 / JCM 1781 / NBRC 1676 / NRRL YB-4239)</name>
    <name type="common">Yeast</name>
    <name type="synonym">Saccharomyces elongisporus</name>
    <dbReference type="NCBI Taxonomy" id="379508"/>
    <lineage>
        <taxon>Eukaryota</taxon>
        <taxon>Fungi</taxon>
        <taxon>Dikarya</taxon>
        <taxon>Ascomycota</taxon>
        <taxon>Saccharomycotina</taxon>
        <taxon>Pichiomycetes</taxon>
        <taxon>Debaryomycetaceae</taxon>
        <taxon>Candida/Lodderomyces clade</taxon>
        <taxon>Lodderomyces</taxon>
    </lineage>
</organism>
<gene>
    <name evidence="2" type="ORF">LELG_05621</name>
</gene>
<feature type="transmembrane region" description="Helical" evidence="1">
    <location>
        <begin position="66"/>
        <end position="84"/>
    </location>
</feature>
<dbReference type="EMBL" id="CH981534">
    <property type="protein sequence ID" value="EDK47439.1"/>
    <property type="molecule type" value="Genomic_DNA"/>
</dbReference>
<reference evidence="2 3" key="1">
    <citation type="journal article" date="2009" name="Nature">
        <title>Evolution of pathogenicity and sexual reproduction in eight Candida genomes.</title>
        <authorList>
            <person name="Butler G."/>
            <person name="Rasmussen M.D."/>
            <person name="Lin M.F."/>
            <person name="Santos M.A."/>
            <person name="Sakthikumar S."/>
            <person name="Munro C.A."/>
            <person name="Rheinbay E."/>
            <person name="Grabherr M."/>
            <person name="Forche A."/>
            <person name="Reedy J.L."/>
            <person name="Agrafioti I."/>
            <person name="Arnaud M.B."/>
            <person name="Bates S."/>
            <person name="Brown A.J."/>
            <person name="Brunke S."/>
            <person name="Costanzo M.C."/>
            <person name="Fitzpatrick D.A."/>
            <person name="de Groot P.W."/>
            <person name="Harris D."/>
            <person name="Hoyer L.L."/>
            <person name="Hube B."/>
            <person name="Klis F.M."/>
            <person name="Kodira C."/>
            <person name="Lennard N."/>
            <person name="Logue M.E."/>
            <person name="Martin R."/>
            <person name="Neiman A.M."/>
            <person name="Nikolaou E."/>
            <person name="Quail M.A."/>
            <person name="Quinn J."/>
            <person name="Santos M.C."/>
            <person name="Schmitzberger F.F."/>
            <person name="Sherlock G."/>
            <person name="Shah P."/>
            <person name="Silverstein K.A."/>
            <person name="Skrzypek M.S."/>
            <person name="Soll D."/>
            <person name="Staggs R."/>
            <person name="Stansfield I."/>
            <person name="Stumpf M.P."/>
            <person name="Sudbery P.E."/>
            <person name="Srikantha T."/>
            <person name="Zeng Q."/>
            <person name="Berman J."/>
            <person name="Berriman M."/>
            <person name="Heitman J."/>
            <person name="Gow N.A."/>
            <person name="Lorenz M.C."/>
            <person name="Birren B.W."/>
            <person name="Kellis M."/>
            <person name="Cuomo C.A."/>
        </authorList>
    </citation>
    <scope>NUCLEOTIDE SEQUENCE [LARGE SCALE GENOMIC DNA]</scope>
    <source>
        <strain evidence="3">ATCC 11503 / BCRC 21390 / CBS 2605 / JCM 1781 / NBRC 1676 / NRRL YB-4239</strain>
    </source>
</reference>
<feature type="transmembrane region" description="Helical" evidence="1">
    <location>
        <begin position="104"/>
        <end position="125"/>
    </location>
</feature>
<dbReference type="HOGENOM" id="CLU_1570911_0_0_1"/>
<proteinExistence type="predicted"/>
<protein>
    <submittedName>
        <fullName evidence="2">Uncharacterized protein</fullName>
    </submittedName>
</protein>
<evidence type="ECO:0000256" key="1">
    <source>
        <dbReference type="SAM" id="Phobius"/>
    </source>
</evidence>
<dbReference type="VEuPathDB" id="FungiDB:LELG_05621"/>
<evidence type="ECO:0000313" key="2">
    <source>
        <dbReference type="EMBL" id="EDK47439.1"/>
    </source>
</evidence>
<keyword evidence="1" id="KW-0472">Membrane</keyword>
<keyword evidence="1" id="KW-0812">Transmembrane</keyword>
<name>A5E7N2_LODEL</name>
<keyword evidence="3" id="KW-1185">Reference proteome</keyword>
<dbReference type="InParanoid" id="A5E7N2"/>
<sequence length="170" mass="17894">MVEISDDKAGVFAVFEVDVFECDFGVRGVPVTALMLLLLLATATAPVLTVFVFVDVDVDVDVDIDGVFLLFAGDFLLFFSSTAPDSFSFNLRPGFGLGGKTQSFEVLITCGAGFIARWLLLVVVCGGCSRVVGAIGLAVVGFSTVAGPCELGEIDATSVIIEYKSIFAQD</sequence>
<dbReference type="AlphaFoldDB" id="A5E7N2"/>
<evidence type="ECO:0000313" key="3">
    <source>
        <dbReference type="Proteomes" id="UP000001996"/>
    </source>
</evidence>